<protein>
    <submittedName>
        <fullName evidence="3">Putative membrane-associated, metal-dependent hydrolase</fullName>
    </submittedName>
</protein>
<name>A0A0F6SGF2_9BACT</name>
<dbReference type="EMBL" id="CP011125">
    <property type="protein sequence ID" value="AKF08589.1"/>
    <property type="molecule type" value="Genomic_DNA"/>
</dbReference>
<evidence type="ECO:0000259" key="2">
    <source>
        <dbReference type="Pfam" id="PF00656"/>
    </source>
</evidence>
<feature type="domain" description="Peptidase C14 caspase" evidence="2">
    <location>
        <begin position="303"/>
        <end position="434"/>
    </location>
</feature>
<reference evidence="3 4" key="1">
    <citation type="submission" date="2015-03" db="EMBL/GenBank/DDBJ databases">
        <title>Genome assembly of Sandaracinus amylolyticus DSM 53668.</title>
        <authorList>
            <person name="Sharma G."/>
            <person name="Subramanian S."/>
        </authorList>
    </citation>
    <scope>NUCLEOTIDE SEQUENCE [LARGE SCALE GENOMIC DNA]</scope>
    <source>
        <strain evidence="3 4">DSM 53668</strain>
    </source>
</reference>
<dbReference type="PANTHER" id="PTHR48104">
    <property type="entry name" value="METACASPASE-4"/>
    <property type="match status" value="1"/>
</dbReference>
<feature type="chain" id="PRO_5002509838" evidence="1">
    <location>
        <begin position="21"/>
        <end position="555"/>
    </location>
</feature>
<evidence type="ECO:0000313" key="3">
    <source>
        <dbReference type="EMBL" id="AKF08589.1"/>
    </source>
</evidence>
<dbReference type="RefSeq" id="WP_053235713.1">
    <property type="nucleotide sequence ID" value="NZ_CP011125.1"/>
</dbReference>
<dbReference type="Pfam" id="PF00656">
    <property type="entry name" value="Peptidase_C14"/>
    <property type="match status" value="1"/>
</dbReference>
<dbReference type="InterPro" id="IPR050452">
    <property type="entry name" value="Metacaspase"/>
</dbReference>
<dbReference type="Gene3D" id="2.60.120.380">
    <property type="match status" value="1"/>
</dbReference>
<evidence type="ECO:0000256" key="1">
    <source>
        <dbReference type="SAM" id="SignalP"/>
    </source>
</evidence>
<dbReference type="PANTHER" id="PTHR48104:SF30">
    <property type="entry name" value="METACASPASE-1"/>
    <property type="match status" value="1"/>
</dbReference>
<dbReference type="GO" id="GO:0005737">
    <property type="term" value="C:cytoplasm"/>
    <property type="evidence" value="ECO:0007669"/>
    <property type="project" value="TreeGrafter"/>
</dbReference>
<dbReference type="Proteomes" id="UP000034883">
    <property type="component" value="Chromosome"/>
</dbReference>
<dbReference type="InterPro" id="IPR029030">
    <property type="entry name" value="Caspase-like_dom_sf"/>
</dbReference>
<dbReference type="PROSITE" id="PS51257">
    <property type="entry name" value="PROKAR_LIPOPROTEIN"/>
    <property type="match status" value="1"/>
</dbReference>
<dbReference type="AlphaFoldDB" id="A0A0F6SGF2"/>
<feature type="signal peptide" evidence="1">
    <location>
        <begin position="1"/>
        <end position="20"/>
    </location>
</feature>
<gene>
    <name evidence="3" type="ORF">DB32_005738</name>
</gene>
<dbReference type="STRING" id="927083.DB32_005738"/>
<dbReference type="SUPFAM" id="SSF52129">
    <property type="entry name" value="Caspase-like"/>
    <property type="match status" value="1"/>
</dbReference>
<keyword evidence="1" id="KW-0732">Signal</keyword>
<dbReference type="GO" id="GO:0004197">
    <property type="term" value="F:cysteine-type endopeptidase activity"/>
    <property type="evidence" value="ECO:0007669"/>
    <property type="project" value="InterPro"/>
</dbReference>
<organism evidence="3 4">
    <name type="scientific">Sandaracinus amylolyticus</name>
    <dbReference type="NCBI Taxonomy" id="927083"/>
    <lineage>
        <taxon>Bacteria</taxon>
        <taxon>Pseudomonadati</taxon>
        <taxon>Myxococcota</taxon>
        <taxon>Polyangia</taxon>
        <taxon>Polyangiales</taxon>
        <taxon>Sandaracinaceae</taxon>
        <taxon>Sandaracinus</taxon>
    </lineage>
</organism>
<keyword evidence="4" id="KW-1185">Reference proteome</keyword>
<proteinExistence type="predicted"/>
<dbReference type="GO" id="GO:0006508">
    <property type="term" value="P:proteolysis"/>
    <property type="evidence" value="ECO:0007669"/>
    <property type="project" value="InterPro"/>
</dbReference>
<sequence>MRQAIALLLMFVMVAGCGGATVPRGPARNARSVADGDATVVVGPRRIALGSFEDALSPGDPVDDTGRHQRAYEIDLDPSQRVRFRVPAGELDPMLRIAGPGGFALENDDVSPHSLDAMLEFVPPSAGTYRVVVTTAPPGQSGRFQLRVDARAPDGVGARMQLGQRVAGTLGATPVDADLGPGVVPLWFEAQGGSIVRVRVTSREFDTIAEVRGPHGQQWINDDANDLGPDGTERALDSTLIVAAPVTGIYQLLVSAYGHASGGAFQVTTSVRPPVIVAAGDVSPAGAFAGPEGGGRVLGLYAGITEYVTHGRLYGCADDARLLGEAMRGAHLQRVDEQIVLTDAMATRAAFLDGLRSIASRAQPQDVVVVFWSGHGNVQPAVNDPSELDGLDETIQMIDGAITDTEVVAALDTVNAGTVVLALDSCHSGGFADDFVRRAGRVGLFSSDEDVLSDTAEPRRAGGYLSWYLRNGVLGHADRRPHDGVLYVGELTDYLTDGFVTDHRLMNREGSLDPMQRLVVRRGSVRWSDVLWVYPRGEDLTIPTLPSIALTSPPP</sequence>
<accession>A0A0F6SGF2</accession>
<dbReference type="KEGG" id="samy:DB32_005738"/>
<dbReference type="OrthoDB" id="5484400at2"/>
<dbReference type="InterPro" id="IPR011600">
    <property type="entry name" value="Pept_C14_caspase"/>
</dbReference>
<evidence type="ECO:0000313" key="4">
    <source>
        <dbReference type="Proteomes" id="UP000034883"/>
    </source>
</evidence>
<keyword evidence="3" id="KW-0378">Hydrolase</keyword>
<dbReference type="Gene3D" id="3.40.50.1460">
    <property type="match status" value="1"/>
</dbReference>